<evidence type="ECO:0000256" key="3">
    <source>
        <dbReference type="ARBA" id="ARBA00011738"/>
    </source>
</evidence>
<reference evidence="7 8" key="1">
    <citation type="submission" date="2020-01" db="EMBL/GenBank/DDBJ databases">
        <title>Aspergillus terreus IFO 6365 whole genome shotgun sequence.</title>
        <authorList>
            <person name="Kanamasa S."/>
            <person name="Takahashi H."/>
        </authorList>
    </citation>
    <scope>NUCLEOTIDE SEQUENCE [LARGE SCALE GENOMIC DNA]</scope>
    <source>
        <strain evidence="7 8">IFO 6365</strain>
    </source>
</reference>
<dbReference type="GO" id="GO:0051213">
    <property type="term" value="F:dioxygenase activity"/>
    <property type="evidence" value="ECO:0007669"/>
    <property type="project" value="UniProtKB-KW"/>
</dbReference>
<keyword evidence="5" id="KW-0560">Oxidoreductase</keyword>
<comment type="caution">
    <text evidence="7">The sequence shown here is derived from an EMBL/GenBank/DDBJ whole genome shotgun (WGS) entry which is preliminary data.</text>
</comment>
<evidence type="ECO:0000256" key="6">
    <source>
        <dbReference type="ARBA" id="ARBA00023004"/>
    </source>
</evidence>
<dbReference type="Proteomes" id="UP000452235">
    <property type="component" value="Unassembled WGS sequence"/>
</dbReference>
<evidence type="ECO:0000313" key="8">
    <source>
        <dbReference type="Proteomes" id="UP000452235"/>
    </source>
</evidence>
<comment type="similarity">
    <text evidence="2">Belongs to the PhyH family.</text>
</comment>
<dbReference type="VEuPathDB" id="FungiDB:ATEG_10084"/>
<dbReference type="AlphaFoldDB" id="A0A5M3ZD59"/>
<proteinExistence type="inferred from homology"/>
<dbReference type="OrthoDB" id="445007at2759"/>
<evidence type="ECO:0000256" key="2">
    <source>
        <dbReference type="ARBA" id="ARBA00005830"/>
    </source>
</evidence>
<keyword evidence="4" id="KW-0223">Dioxygenase</keyword>
<organism evidence="7 8">
    <name type="scientific">Aspergillus terreus</name>
    <dbReference type="NCBI Taxonomy" id="33178"/>
    <lineage>
        <taxon>Eukaryota</taxon>
        <taxon>Fungi</taxon>
        <taxon>Dikarya</taxon>
        <taxon>Ascomycota</taxon>
        <taxon>Pezizomycotina</taxon>
        <taxon>Eurotiomycetes</taxon>
        <taxon>Eurotiomycetidae</taxon>
        <taxon>Eurotiales</taxon>
        <taxon>Aspergillaceae</taxon>
        <taxon>Aspergillus</taxon>
        <taxon>Aspergillus subgen. Circumdati</taxon>
    </lineage>
</organism>
<gene>
    <name evidence="7" type="ORF">ATEIFO6365_0015012200</name>
</gene>
<dbReference type="Pfam" id="PF05721">
    <property type="entry name" value="PhyH"/>
    <property type="match status" value="1"/>
</dbReference>
<dbReference type="EMBL" id="BLJY01000015">
    <property type="protein sequence ID" value="GFF21551.1"/>
    <property type="molecule type" value="Genomic_DNA"/>
</dbReference>
<dbReference type="SUPFAM" id="SSF51197">
    <property type="entry name" value="Clavaminate synthase-like"/>
    <property type="match status" value="1"/>
</dbReference>
<evidence type="ECO:0000256" key="4">
    <source>
        <dbReference type="ARBA" id="ARBA00022964"/>
    </source>
</evidence>
<sequence length="286" mass="31991">MTGQAEAIRRVHPTVSPKQAAQMLQEDGVIILKSFLAPDVMQRFQAEVDEDIEKTSTGARMKAYKLVNDKTKHMADLIVRSEVFRYDILTHPLYHAIADELFRSDYGDHWLNAAAVLQLMPGAPAQQLHRDEEIFVASKFRSPTDPQLSLSCLVALTEFTEENGATRLIPGSHLWDSAHPAPSPDQTVPAIMQPGDAILFLGSLFHGGGENRTENVRRGLGMSLIPCQFTPYSSHMHVPRTIIETMTPLAQKLVGWRTVESHRQYPFWQGGDRRLEDVLGLASREA</sequence>
<keyword evidence="8" id="KW-1185">Reference proteome</keyword>
<accession>A0A5M3ZD59</accession>
<evidence type="ECO:0000256" key="1">
    <source>
        <dbReference type="ARBA" id="ARBA00001962"/>
    </source>
</evidence>
<protein>
    <submittedName>
        <fullName evidence="7">PhyH-domain-containing protein</fullName>
    </submittedName>
</protein>
<evidence type="ECO:0000256" key="5">
    <source>
        <dbReference type="ARBA" id="ARBA00023002"/>
    </source>
</evidence>
<dbReference type="InterPro" id="IPR008775">
    <property type="entry name" value="Phytyl_CoA_dOase-like"/>
</dbReference>
<dbReference type="PANTHER" id="PTHR20883:SF41">
    <property type="entry name" value="IRON_ALPHA-KETOGLUTARATE-DEPENDENT DIOXYGENASE ASQJ"/>
    <property type="match status" value="1"/>
</dbReference>
<keyword evidence="6" id="KW-0408">Iron</keyword>
<name>A0A5M3ZD59_ASPTE</name>
<comment type="cofactor">
    <cofactor evidence="1">
        <name>Fe cation</name>
        <dbReference type="ChEBI" id="CHEBI:24875"/>
    </cofactor>
</comment>
<evidence type="ECO:0000313" key="7">
    <source>
        <dbReference type="EMBL" id="GFF21551.1"/>
    </source>
</evidence>
<comment type="subunit">
    <text evidence="3">Homodimer.</text>
</comment>
<dbReference type="PANTHER" id="PTHR20883">
    <property type="entry name" value="PHYTANOYL-COA DIOXYGENASE DOMAIN CONTAINING 1"/>
    <property type="match status" value="1"/>
</dbReference>
<dbReference type="Gene3D" id="2.60.120.620">
    <property type="entry name" value="q2cbj1_9rhob like domain"/>
    <property type="match status" value="1"/>
</dbReference>